<protein>
    <recommendedName>
        <fullName evidence="4">AsmA-like C-terminal domain-containing protein</fullName>
    </recommendedName>
</protein>
<evidence type="ECO:0000313" key="2">
    <source>
        <dbReference type="EMBL" id="TVM19421.1"/>
    </source>
</evidence>
<sequence length="1111" mass="116323">MSQERMRKSPGRHGRAVLAVVCAAAAAVVWGFVLLGASVAVLLLNPKDTVPYAVRLASPGARVDVERFEVVAAWPLAVEVQGMRVRGEDGAELFSVERSTIETDPAAGWTHGLWIRRMELHGPRAVIHSTPAGDGGATGVGAAWEPDALRGLFFYKEISCVDGSFTIRSGSRTVEVRDLSFRLKPENGPVGAERADPTLRTAALAAEVRGIEDGKIVAEAHIRGDGEIRADRFAMEIHAENSRVDMAMPSFVLAGELGAHADVVLTPETLEISRFVMEFIPSAELQKQMGHEEINQEQVNVSDSIHFAFGGRLFLDTNSYELSTLEAELPGILSVQGNAAGSLDALPSVAVLSAEAPSLGRVLELARRHVPALESVQVGDGGASATLRLDDAQASLKLRTEGAVFEYGANGARVAGRSAAIDASLSPRSAVDAFVREKGSREDLELAGNLVAVVDAAALGWAVERAELYMPLAGTLEEPAVTNATVRLPARSLFKDGKAVQAGATAVLCDAAWTGEALEVSRLEVDAEGVGTILGHGAWSPASEKETSIEFSGTNLRVAELSRIVDSVAAVGVAAWSPSGTLDVAGEVGLNGPDPAYQVQVSGRSMAFASEDGENLGEKVAWSLDASGTMKDAIGFDATLTLSAGQLLLSRFFLDAGANPVRVNASGRFTGESVLGLDLKASMDGVGRTSYNGRLGLGGSGGVSYDGALVVASDALGELYVKGVEEPFASDLPVLADYAVSGSINLDVQVQGRGGDARAAGMLTLSRAGFEFSATGLMAKDVEIRLPVAYGREPLAGSTQGAVRIGSAQSPFGAVDDLILTLVYSDGALRVAEDVSLPVLGGSLHVSDIAVENPYSPEFVVTCRAQLERARFEELDLGGMQVQGHIAGDLGELRLTRERLDIPGALGGSFFGGALAVHDMAVVDPLAGNRRILATIGIEKLDLEPLSEATGIGRITGRLDLVVEDLVVAYGQPAAFTLTAISRKVSGVDQNISLKAVNSITVLGTGSSIGDAGVGVFGSFFKEFSYGEIGVQLSLHNDVFRVRGLIEEGGVEYLIKKPPLFGINVINRTPGKRVSFSDMLERLSRITAGGAGPETQTEFGASGMSDETQGD</sequence>
<dbReference type="AlphaFoldDB" id="A0A7M3MJB4"/>
<evidence type="ECO:0000313" key="3">
    <source>
        <dbReference type="Proteomes" id="UP000448292"/>
    </source>
</evidence>
<dbReference type="EMBL" id="QMIE01000002">
    <property type="protein sequence ID" value="TVM19421.1"/>
    <property type="molecule type" value="Genomic_DNA"/>
</dbReference>
<accession>A0A7M3MJB4</accession>
<feature type="compositionally biased region" description="Polar residues" evidence="1">
    <location>
        <begin position="1094"/>
        <end position="1111"/>
    </location>
</feature>
<gene>
    <name evidence="2" type="ORF">DPQ33_03410</name>
</gene>
<keyword evidence="3" id="KW-1185">Reference proteome</keyword>
<dbReference type="Proteomes" id="UP000448292">
    <property type="component" value="Unassembled WGS sequence"/>
</dbReference>
<proteinExistence type="predicted"/>
<feature type="region of interest" description="Disordered" evidence="1">
    <location>
        <begin position="1089"/>
        <end position="1111"/>
    </location>
</feature>
<evidence type="ECO:0000256" key="1">
    <source>
        <dbReference type="SAM" id="MobiDB-lite"/>
    </source>
</evidence>
<organism evidence="2 3">
    <name type="scientific">Oceanidesulfovibrio indonesiensis</name>
    <dbReference type="NCBI Taxonomy" id="54767"/>
    <lineage>
        <taxon>Bacteria</taxon>
        <taxon>Pseudomonadati</taxon>
        <taxon>Thermodesulfobacteriota</taxon>
        <taxon>Desulfovibrionia</taxon>
        <taxon>Desulfovibrionales</taxon>
        <taxon>Desulfovibrionaceae</taxon>
        <taxon>Oceanidesulfovibrio</taxon>
    </lineage>
</organism>
<reference evidence="2 3" key="1">
    <citation type="submission" date="2018-06" db="EMBL/GenBank/DDBJ databases">
        <title>Complete genome of Desulfovibrio indonesiensis P37SLT.</title>
        <authorList>
            <person name="Crispim J.S."/>
            <person name="Vidigal P.M.P."/>
            <person name="Silva L.C.F."/>
            <person name="Laguardia C.N."/>
            <person name="Araujo L.C."/>
            <person name="Dias R.S."/>
            <person name="Sousa M.P."/>
            <person name="Paula S.O."/>
            <person name="Silva C."/>
        </authorList>
    </citation>
    <scope>NUCLEOTIDE SEQUENCE [LARGE SCALE GENOMIC DNA]</scope>
    <source>
        <strain evidence="2 3">P37SLT</strain>
    </source>
</reference>
<name>A0A7M3MJB4_9BACT</name>
<evidence type="ECO:0008006" key="4">
    <source>
        <dbReference type="Google" id="ProtNLM"/>
    </source>
</evidence>
<comment type="caution">
    <text evidence="2">The sequence shown here is derived from an EMBL/GenBank/DDBJ whole genome shotgun (WGS) entry which is preliminary data.</text>
</comment>